<evidence type="ECO:0000313" key="2">
    <source>
        <dbReference type="EMBL" id="KAG7663621.1"/>
    </source>
</evidence>
<name>A0A8J5QFQ4_9ASCO</name>
<gene>
    <name evidence="2" type="ORF">J8A68_002870</name>
</gene>
<reference evidence="2 3" key="1">
    <citation type="journal article" date="2021" name="DNA Res.">
        <title>Genome analysis of Candida subhashii reveals its hybrid nature and dual mitochondrial genome conformations.</title>
        <authorList>
            <person name="Mixao V."/>
            <person name="Hegedusova E."/>
            <person name="Saus E."/>
            <person name="Pryszcz L.P."/>
            <person name="Cillingova A."/>
            <person name="Nosek J."/>
            <person name="Gabaldon T."/>
        </authorList>
    </citation>
    <scope>NUCLEOTIDE SEQUENCE [LARGE SCALE GENOMIC DNA]</scope>
    <source>
        <strain evidence="2 3">CBS 10753</strain>
    </source>
</reference>
<evidence type="ECO:0000256" key="1">
    <source>
        <dbReference type="SAM" id="MobiDB-lite"/>
    </source>
</evidence>
<evidence type="ECO:0000313" key="3">
    <source>
        <dbReference type="Proteomes" id="UP000694255"/>
    </source>
</evidence>
<dbReference type="EMBL" id="JAGSYN010000125">
    <property type="protein sequence ID" value="KAG7663621.1"/>
    <property type="molecule type" value="Genomic_DNA"/>
</dbReference>
<dbReference type="AlphaFoldDB" id="A0A8J5QFQ4"/>
<sequence>MDALIVKLTSTDITNRSIDDNFDDLLGIDKNEENQSDDTAYNAAKDFGSFFNEVTSKEEKKPTAESDKPKFRLHKQEDENF</sequence>
<protein>
    <submittedName>
        <fullName evidence="2">Uncharacterized protein</fullName>
    </submittedName>
</protein>
<accession>A0A8J5QFQ4</accession>
<feature type="region of interest" description="Disordered" evidence="1">
    <location>
        <begin position="54"/>
        <end position="81"/>
    </location>
</feature>
<dbReference type="GeneID" id="73469671"/>
<feature type="compositionally biased region" description="Basic and acidic residues" evidence="1">
    <location>
        <begin position="55"/>
        <end position="81"/>
    </location>
</feature>
<proteinExistence type="predicted"/>
<keyword evidence="3" id="KW-1185">Reference proteome</keyword>
<dbReference type="RefSeq" id="XP_049263853.1">
    <property type="nucleotide sequence ID" value="XM_049406665.1"/>
</dbReference>
<dbReference type="Proteomes" id="UP000694255">
    <property type="component" value="Unassembled WGS sequence"/>
</dbReference>
<comment type="caution">
    <text evidence="2">The sequence shown here is derived from an EMBL/GenBank/DDBJ whole genome shotgun (WGS) entry which is preliminary data.</text>
</comment>
<organism evidence="2 3">
    <name type="scientific">[Candida] subhashii</name>
    <dbReference type="NCBI Taxonomy" id="561895"/>
    <lineage>
        <taxon>Eukaryota</taxon>
        <taxon>Fungi</taxon>
        <taxon>Dikarya</taxon>
        <taxon>Ascomycota</taxon>
        <taxon>Saccharomycotina</taxon>
        <taxon>Pichiomycetes</taxon>
        <taxon>Debaryomycetaceae</taxon>
        <taxon>Spathaspora</taxon>
    </lineage>
</organism>